<dbReference type="InterPro" id="IPR036249">
    <property type="entry name" value="Thioredoxin-like_sf"/>
</dbReference>
<proteinExistence type="inferred from homology"/>
<comment type="function">
    <text evidence="6">Thiol-specific peroxidase that catalyzes the reduction of hydrogen peroxide and organic hydroperoxides to water and alcohols, respectively. Plays a role in cell protection against oxidative stress by detoxifying peroxides.</text>
</comment>
<keyword evidence="1 6" id="KW-0575">Peroxidase</keyword>
<feature type="domain" description="Thioredoxin" evidence="7">
    <location>
        <begin position="2"/>
        <end position="164"/>
    </location>
</feature>
<evidence type="ECO:0000256" key="1">
    <source>
        <dbReference type="ARBA" id="ARBA00022559"/>
    </source>
</evidence>
<accession>D8JUR0</accession>
<keyword evidence="9" id="KW-1185">Reference proteome</keyword>
<dbReference type="AlphaFoldDB" id="D8JUR0"/>
<evidence type="ECO:0000313" key="8">
    <source>
        <dbReference type="EMBL" id="ADJ24690.1"/>
    </source>
</evidence>
<keyword evidence="2 6" id="KW-0049">Antioxidant</keyword>
<dbReference type="Gene3D" id="3.40.30.10">
    <property type="entry name" value="Glutaredoxin"/>
    <property type="match status" value="1"/>
</dbReference>
<evidence type="ECO:0000256" key="4">
    <source>
        <dbReference type="ARBA" id="ARBA00023284"/>
    </source>
</evidence>
<dbReference type="EC" id="1.11.1.27" evidence="6"/>
<evidence type="ECO:0000259" key="7">
    <source>
        <dbReference type="PROSITE" id="PS51352"/>
    </source>
</evidence>
<keyword evidence="4 6" id="KW-0676">Redox-active center</keyword>
<dbReference type="GO" id="GO:0008379">
    <property type="term" value="F:thioredoxin peroxidase activity"/>
    <property type="evidence" value="ECO:0007669"/>
    <property type="project" value="InterPro"/>
</dbReference>
<evidence type="ECO:0000256" key="3">
    <source>
        <dbReference type="ARBA" id="ARBA00023002"/>
    </source>
</evidence>
<dbReference type="PROSITE" id="PS51352">
    <property type="entry name" value="THIOREDOXIN_2"/>
    <property type="match status" value="1"/>
</dbReference>
<dbReference type="GO" id="GO:0045454">
    <property type="term" value="P:cell redox homeostasis"/>
    <property type="evidence" value="ECO:0007669"/>
    <property type="project" value="TreeGrafter"/>
</dbReference>
<dbReference type="PANTHER" id="PTHR10430:SF16">
    <property type="entry name" value="PEROXIREDOXIN-5, MITOCHONDRIAL"/>
    <property type="match status" value="1"/>
</dbReference>
<dbReference type="InterPro" id="IPR013766">
    <property type="entry name" value="Thioredoxin_domain"/>
</dbReference>
<gene>
    <name evidence="8" type="ordered locus">Hden_2894</name>
</gene>
<dbReference type="InterPro" id="IPR013740">
    <property type="entry name" value="Redoxin"/>
</dbReference>
<comment type="catalytic activity">
    <reaction evidence="6">
        <text>a hydroperoxide + 2 glutathione = an alcohol + glutathione disulfide + H2O</text>
        <dbReference type="Rhea" id="RHEA:62632"/>
        <dbReference type="ChEBI" id="CHEBI:15377"/>
        <dbReference type="ChEBI" id="CHEBI:30879"/>
        <dbReference type="ChEBI" id="CHEBI:35924"/>
        <dbReference type="ChEBI" id="CHEBI:57925"/>
        <dbReference type="ChEBI" id="CHEBI:58297"/>
        <dbReference type="EC" id="1.11.1.27"/>
    </reaction>
</comment>
<reference evidence="9" key="1">
    <citation type="journal article" date="2011" name="J. Bacteriol.">
        <title>Genome sequences of eight morphologically diverse alphaproteobacteria.</title>
        <authorList>
            <consortium name="US DOE Joint Genome Institute"/>
            <person name="Brown P.J."/>
            <person name="Kysela D.T."/>
            <person name="Buechlein A."/>
            <person name="Hemmerich C."/>
            <person name="Brun Y.V."/>
        </authorList>
    </citation>
    <scope>NUCLEOTIDE SEQUENCE [LARGE SCALE GENOMIC DNA]</scope>
    <source>
        <strain evidence="9">ATCC 51888 / DSM 1869 / NCIB 11706 / TK 0415</strain>
    </source>
</reference>
<dbReference type="Pfam" id="PF08534">
    <property type="entry name" value="Redoxin"/>
    <property type="match status" value="1"/>
</dbReference>
<dbReference type="eggNOG" id="COG0678">
    <property type="taxonomic scope" value="Bacteria"/>
</dbReference>
<dbReference type="GO" id="GO:0042744">
    <property type="term" value="P:hydrogen peroxide catabolic process"/>
    <property type="evidence" value="ECO:0007669"/>
    <property type="project" value="TreeGrafter"/>
</dbReference>
<feature type="active site" description="Cysteine sulfenic acid (-SOH) intermediate" evidence="5">
    <location>
        <position position="48"/>
    </location>
</feature>
<dbReference type="RefSeq" id="WP_013216849.1">
    <property type="nucleotide sequence ID" value="NC_014313.1"/>
</dbReference>
<evidence type="ECO:0000313" key="9">
    <source>
        <dbReference type="Proteomes" id="UP000002033"/>
    </source>
</evidence>
<dbReference type="SUPFAM" id="SSF52833">
    <property type="entry name" value="Thioredoxin-like"/>
    <property type="match status" value="1"/>
</dbReference>
<dbReference type="InterPro" id="IPR037944">
    <property type="entry name" value="PRX5-like"/>
</dbReference>
<dbReference type="GO" id="GO:0034599">
    <property type="term" value="P:cellular response to oxidative stress"/>
    <property type="evidence" value="ECO:0007669"/>
    <property type="project" value="InterPro"/>
</dbReference>
<dbReference type="KEGG" id="hdn:Hden_2894"/>
<dbReference type="EMBL" id="CP002083">
    <property type="protein sequence ID" value="ADJ24690.1"/>
    <property type="molecule type" value="Genomic_DNA"/>
</dbReference>
<dbReference type="CDD" id="cd03013">
    <property type="entry name" value="PRX5_like"/>
    <property type="match status" value="1"/>
</dbReference>
<dbReference type="HOGENOM" id="CLU_072440_1_2_5"/>
<evidence type="ECO:0000256" key="6">
    <source>
        <dbReference type="RuleBase" id="RU366011"/>
    </source>
</evidence>
<evidence type="ECO:0000256" key="2">
    <source>
        <dbReference type="ARBA" id="ARBA00022862"/>
    </source>
</evidence>
<dbReference type="GO" id="GO:0005737">
    <property type="term" value="C:cytoplasm"/>
    <property type="evidence" value="ECO:0007669"/>
    <property type="project" value="TreeGrafter"/>
</dbReference>
<dbReference type="PANTHER" id="PTHR10430">
    <property type="entry name" value="PEROXIREDOXIN"/>
    <property type="match status" value="1"/>
</dbReference>
<dbReference type="STRING" id="582899.Hden_2894"/>
<evidence type="ECO:0000256" key="5">
    <source>
        <dbReference type="PIRSR" id="PIRSR637944-1"/>
    </source>
</evidence>
<name>D8JUR0_HYPDA</name>
<comment type="similarity">
    <text evidence="6">Belongs to the peroxiredoxin family. Prx5 subfamily.</text>
</comment>
<keyword evidence="3 6" id="KW-0560">Oxidoreductase</keyword>
<protein>
    <recommendedName>
        <fullName evidence="6">Glutathione-dependent peroxiredoxin</fullName>
        <ecNumber evidence="6">1.11.1.27</ecNumber>
    </recommendedName>
</protein>
<dbReference type="Proteomes" id="UP000002033">
    <property type="component" value="Chromosome"/>
</dbReference>
<sequence>MINVGDKLPDAKFTVMGSDGPKPKTVAEVFAGKKVALFAVPGAYTPTCSNDHMPGFVNRVDELKAKGIDAIACTAVNDVFVLTNWAKDTGAAGKIEMLADGSGDFAKAIGLDIDLAGFGLGLRSKRYAMLVDDGVVKVLNVEDSPPVAEKSSAANLCSMIDRSL</sequence>
<dbReference type="OrthoDB" id="9800621at2"/>
<dbReference type="FunFam" id="3.40.30.10:FF:000020">
    <property type="entry name" value="Peroxiredoxin"/>
    <property type="match status" value="1"/>
</dbReference>
<organism evidence="8 9">
    <name type="scientific">Hyphomicrobium denitrificans (strain ATCC 51888 / DSM 1869 / NCIMB 11706 / TK 0415)</name>
    <dbReference type="NCBI Taxonomy" id="582899"/>
    <lineage>
        <taxon>Bacteria</taxon>
        <taxon>Pseudomonadati</taxon>
        <taxon>Pseudomonadota</taxon>
        <taxon>Alphaproteobacteria</taxon>
        <taxon>Hyphomicrobiales</taxon>
        <taxon>Hyphomicrobiaceae</taxon>
        <taxon>Hyphomicrobium</taxon>
    </lineage>
</organism>